<comment type="caution">
    <text evidence="1">The sequence shown here is derived from an EMBL/GenBank/DDBJ whole genome shotgun (WGS) entry which is preliminary data.</text>
</comment>
<accession>A0ABN8N145</accession>
<protein>
    <submittedName>
        <fullName evidence="1">Uncharacterized protein</fullName>
    </submittedName>
</protein>
<name>A0ABN8N145_9CNID</name>
<gene>
    <name evidence="1" type="ORF">PLOB_00045387</name>
</gene>
<reference evidence="1 2" key="1">
    <citation type="submission" date="2022-05" db="EMBL/GenBank/DDBJ databases">
        <authorList>
            <consortium name="Genoscope - CEA"/>
            <person name="William W."/>
        </authorList>
    </citation>
    <scope>NUCLEOTIDE SEQUENCE [LARGE SCALE GENOMIC DNA]</scope>
</reference>
<proteinExistence type="predicted"/>
<dbReference type="EMBL" id="CALNXK010000008">
    <property type="protein sequence ID" value="CAH3040738.1"/>
    <property type="molecule type" value="Genomic_DNA"/>
</dbReference>
<organism evidence="1 2">
    <name type="scientific">Porites lobata</name>
    <dbReference type="NCBI Taxonomy" id="104759"/>
    <lineage>
        <taxon>Eukaryota</taxon>
        <taxon>Metazoa</taxon>
        <taxon>Cnidaria</taxon>
        <taxon>Anthozoa</taxon>
        <taxon>Hexacorallia</taxon>
        <taxon>Scleractinia</taxon>
        <taxon>Fungiina</taxon>
        <taxon>Poritidae</taxon>
        <taxon>Porites</taxon>
    </lineage>
</organism>
<evidence type="ECO:0000313" key="1">
    <source>
        <dbReference type="EMBL" id="CAH3040738.1"/>
    </source>
</evidence>
<keyword evidence="2" id="KW-1185">Reference proteome</keyword>
<sequence length="285" mass="32584">MEQYFCICCYGRLFKKGEEKQMLVSSGAFAAQMVESLEASLTDSSGSNKKRHKRIPSADIKIIWANNRQTNAVFSKLGAEDIVSRYDKLLHEWKLMKDAELDFKRVMGLDHDRPLVRCLDSIPPDMRIGFSYGNVEGEYEFHLDVHPLVSVDSLKEPVADTLKTAIFLFREISDRMHFVKVEGALIQKDLEKLIGHFKDDKETSVNIMGVRHSVELLNVQQVEQALLIVKDIITFTTMRINALMDYIVQQGDKVDMQVSKNDPDNPKVIIFSKKLGNSKRRKSQS</sequence>
<evidence type="ECO:0000313" key="2">
    <source>
        <dbReference type="Proteomes" id="UP001159405"/>
    </source>
</evidence>
<dbReference type="Proteomes" id="UP001159405">
    <property type="component" value="Unassembled WGS sequence"/>
</dbReference>